<dbReference type="InterPro" id="IPR007111">
    <property type="entry name" value="NACHT_NTPase"/>
</dbReference>
<feature type="compositionally biased region" description="Basic and acidic residues" evidence="5">
    <location>
        <begin position="1350"/>
        <end position="1365"/>
    </location>
</feature>
<evidence type="ECO:0000256" key="1">
    <source>
        <dbReference type="ARBA" id="ARBA00022723"/>
    </source>
</evidence>
<dbReference type="PROSITE" id="PS50837">
    <property type="entry name" value="NACHT"/>
    <property type="match status" value="1"/>
</dbReference>
<evidence type="ECO:0000313" key="8">
    <source>
        <dbReference type="Proteomes" id="UP000800092"/>
    </source>
</evidence>
<dbReference type="PANTHER" id="PTHR10039">
    <property type="entry name" value="AMELOGENIN"/>
    <property type="match status" value="1"/>
</dbReference>
<feature type="compositionally biased region" description="Low complexity" evidence="5">
    <location>
        <begin position="1421"/>
        <end position="1431"/>
    </location>
</feature>
<gene>
    <name evidence="7" type="ORF">EV356DRAFT_542328</name>
</gene>
<feature type="region of interest" description="Disordered" evidence="5">
    <location>
        <begin position="309"/>
        <end position="335"/>
    </location>
</feature>
<keyword evidence="3" id="KW-0863">Zinc-finger</keyword>
<dbReference type="Pfam" id="PF24883">
    <property type="entry name" value="NPHP3_N"/>
    <property type="match status" value="1"/>
</dbReference>
<feature type="region of interest" description="Disordered" evidence="5">
    <location>
        <begin position="700"/>
        <end position="731"/>
    </location>
</feature>
<dbReference type="InterPro" id="IPR011990">
    <property type="entry name" value="TPR-like_helical_dom_sf"/>
</dbReference>
<evidence type="ECO:0000256" key="4">
    <source>
        <dbReference type="ARBA" id="ARBA00022833"/>
    </source>
</evidence>
<dbReference type="OrthoDB" id="448455at2759"/>
<dbReference type="GO" id="GO:0008270">
    <property type="term" value="F:zinc ion binding"/>
    <property type="evidence" value="ECO:0007669"/>
    <property type="project" value="UniProtKB-KW"/>
</dbReference>
<evidence type="ECO:0000256" key="3">
    <source>
        <dbReference type="ARBA" id="ARBA00022771"/>
    </source>
</evidence>
<feature type="compositionally biased region" description="Acidic residues" evidence="5">
    <location>
        <begin position="700"/>
        <end position="722"/>
    </location>
</feature>
<protein>
    <recommendedName>
        <fullName evidence="6">NACHT domain-containing protein</fullName>
    </recommendedName>
</protein>
<evidence type="ECO:0000259" key="6">
    <source>
        <dbReference type="PROSITE" id="PS50837"/>
    </source>
</evidence>
<keyword evidence="1" id="KW-0479">Metal-binding</keyword>
<accession>A0A6A6HE61</accession>
<evidence type="ECO:0000256" key="5">
    <source>
        <dbReference type="SAM" id="MobiDB-lite"/>
    </source>
</evidence>
<feature type="compositionally biased region" description="Polar residues" evidence="5">
    <location>
        <begin position="1371"/>
        <end position="1388"/>
    </location>
</feature>
<dbReference type="InterPro" id="IPR056884">
    <property type="entry name" value="NPHP3-like_N"/>
</dbReference>
<dbReference type="SUPFAM" id="SSF52540">
    <property type="entry name" value="P-loop containing nucleoside triphosphate hydrolases"/>
    <property type="match status" value="1"/>
</dbReference>
<keyword evidence="2" id="KW-0677">Repeat</keyword>
<reference evidence="7" key="1">
    <citation type="journal article" date="2020" name="Stud. Mycol.">
        <title>101 Dothideomycetes genomes: a test case for predicting lifestyles and emergence of pathogens.</title>
        <authorList>
            <person name="Haridas S."/>
            <person name="Albert R."/>
            <person name="Binder M."/>
            <person name="Bloem J."/>
            <person name="Labutti K."/>
            <person name="Salamov A."/>
            <person name="Andreopoulos B."/>
            <person name="Baker S."/>
            <person name="Barry K."/>
            <person name="Bills G."/>
            <person name="Bluhm B."/>
            <person name="Cannon C."/>
            <person name="Castanera R."/>
            <person name="Culley D."/>
            <person name="Daum C."/>
            <person name="Ezra D."/>
            <person name="Gonzalez J."/>
            <person name="Henrissat B."/>
            <person name="Kuo A."/>
            <person name="Liang C."/>
            <person name="Lipzen A."/>
            <person name="Lutzoni F."/>
            <person name="Magnuson J."/>
            <person name="Mondo S."/>
            <person name="Nolan M."/>
            <person name="Ohm R."/>
            <person name="Pangilinan J."/>
            <person name="Park H.-J."/>
            <person name="Ramirez L."/>
            <person name="Alfaro M."/>
            <person name="Sun H."/>
            <person name="Tritt A."/>
            <person name="Yoshinaga Y."/>
            <person name="Zwiers L.-H."/>
            <person name="Turgeon B."/>
            <person name="Goodwin S."/>
            <person name="Spatafora J."/>
            <person name="Crous P."/>
            <person name="Grigoriev I."/>
        </authorList>
    </citation>
    <scope>NUCLEOTIDE SEQUENCE</scope>
    <source>
        <strain evidence="7">Tuck. ex Michener</strain>
    </source>
</reference>
<dbReference type="InterPro" id="IPR027417">
    <property type="entry name" value="P-loop_NTPase"/>
</dbReference>
<organism evidence="7 8">
    <name type="scientific">Viridothelium virens</name>
    <name type="common">Speckled blister lichen</name>
    <name type="synonym">Trypethelium virens</name>
    <dbReference type="NCBI Taxonomy" id="1048519"/>
    <lineage>
        <taxon>Eukaryota</taxon>
        <taxon>Fungi</taxon>
        <taxon>Dikarya</taxon>
        <taxon>Ascomycota</taxon>
        <taxon>Pezizomycotina</taxon>
        <taxon>Dothideomycetes</taxon>
        <taxon>Dothideomycetes incertae sedis</taxon>
        <taxon>Trypetheliales</taxon>
        <taxon>Trypetheliaceae</taxon>
        <taxon>Viridothelium</taxon>
    </lineage>
</organism>
<feature type="region of interest" description="Disordered" evidence="5">
    <location>
        <begin position="1414"/>
        <end position="1450"/>
    </location>
</feature>
<dbReference type="Pfam" id="PF00569">
    <property type="entry name" value="ZZ"/>
    <property type="match status" value="1"/>
</dbReference>
<dbReference type="Gene3D" id="1.25.40.10">
    <property type="entry name" value="Tetratricopeptide repeat domain"/>
    <property type="match status" value="1"/>
</dbReference>
<keyword evidence="4" id="KW-0862">Zinc</keyword>
<dbReference type="InterPro" id="IPR000433">
    <property type="entry name" value="Znf_ZZ"/>
</dbReference>
<sequence length="1578" mass="177757">MSFTERRADTSDVGRVWEEAIDQYCNVTKTDRAEFRNLRSLDAIMVDQKKQVDRFESFRHSGKRGDKIRHFVNQNSDIILRPCSRGLKKINQRKSRILQFFIILELRCSIDVLRQPLDAPSCCKTRDGGEKSNKTDIGIMKAAKDTSSDYDMIETFFSIMHAFLERISLLENKLPSVGTYQTMLARVFGSMLGLCAIASQYQKDGRFLKWGKALFKGSDDNLKGSMEDLNGNIQRLESATMFATLGQTIENYRETVQLAGIASENLVVTQKNLATSEETNVIVKEQAMLEREHFETSQRMEKVILKICREREKKPQKDGQDHGKADKAGRSKDAGARRSLALNRIRSDLQTTAQPAQIIANIGQSFVKGTLAWLPSARPYRDFANGTESLLLVTGERGLGKTYLASYAIVDLQSQAQDAADRTTVAYFFFEEEHEQLRSIKNFIKSLVTQIAEADSKYREEIIPDLKKIGDKIEGDDGTLIWDELVVAKYPADSESKLVLVIDGIDEINTEDRTKLLSLLAQIKKDSLQISALITSRVEIEDLAAPSLALTMDLIKKDVKQIIRARISSLSNLRRLDMSARKRIATKLAQKADSILYVEHALQRLNSLRRENLITKELRELPDSLTCLYDVLLDECRKGRTKEEFASLKRLFAWLAYSERPLTLGEASTLVRLVDQNSNLSVEEEVDGRLARLLRFAQDTDEAEQSSDENDSELLESLDDDSTNQPARDPSTWFPLRFQERALRQYFRELNVDEDGLRSSPSSAHLIIFRTIAVILTQEAPKDLTVDLPIVYGANYWIQHFLNIHVEQLSDEEVRQGIESFSAIVSNQGSALEKVEENASDLGIFGGATDLPEEMVVAVKNWTGRVLSLPPSLFSAETLSLVHEISGDVTNLMTKVARQHVYNWFYCADYQEDATQSFSFAIRALRMTNKADEKLAIDERATAEQVLYLSDAFPEFSKTSRAYRGIGLVLKYLDYYEEGLAQCRKALKTSESDLEKYHALGSILEAVVRLAGQVDGGEKSQYIREAKETSTEIAALWERLETQNPGPDLIEHKQGNLSDQAACALLEDDVESAIDFMQRARALSTDKNGFVDIDLSDNITQKLWNLKQFPRLIGFVDSLPEIEKIFWLAYYNEDIFQEAAVKSDKHQFMVDTFKLVLKQRSVPYNGAVRLRYSLALYYKRVVGDLEKSKRWLGPLVYDDLKGLQVPEWMVLESRMALAEVLMEQFRASSESLHKANLLAEMKTLATSATGLGTDYCREMSNTATVYALMVRKLGPLSEFESTLCSSFNACIEALSDDVASNDSNAIRFFGKVLACLPGLQRDAQIALAAQFYWLNPDFRKAKDETEDAANEQKVDEDAERMKNSAEAEAVCTSSGLQDQESSTKTMENSGHEPEDASSRVNGYIVKDSKDAELKDHGSVSATATEAAAKQASDGDVAATKDSEGAAGMPDGLIPGVTEDLNQEARIYCNGCSAIFTHSANRDVYTCIICTDTDLCTNCYNERVALNKGEKLEVWRMFCGQEHHYVRHAPEGWKGVKDGIIYIGEDNIEFAQWLKRVQDRWKAAWAEFWRAEDGILDIW</sequence>
<feature type="domain" description="NACHT" evidence="6">
    <location>
        <begin position="389"/>
        <end position="537"/>
    </location>
</feature>
<dbReference type="SUPFAM" id="SSF57850">
    <property type="entry name" value="RING/U-box"/>
    <property type="match status" value="1"/>
</dbReference>
<evidence type="ECO:0000313" key="7">
    <source>
        <dbReference type="EMBL" id="KAF2236191.1"/>
    </source>
</evidence>
<name>A0A6A6HE61_VIRVR</name>
<proteinExistence type="predicted"/>
<dbReference type="Gene3D" id="3.40.50.300">
    <property type="entry name" value="P-loop containing nucleotide triphosphate hydrolases"/>
    <property type="match status" value="1"/>
</dbReference>
<keyword evidence="8" id="KW-1185">Reference proteome</keyword>
<feature type="region of interest" description="Disordered" evidence="5">
    <location>
        <begin position="1343"/>
        <end position="1401"/>
    </location>
</feature>
<dbReference type="EMBL" id="ML991786">
    <property type="protein sequence ID" value="KAF2236191.1"/>
    <property type="molecule type" value="Genomic_DNA"/>
</dbReference>
<dbReference type="PANTHER" id="PTHR10039:SF17">
    <property type="entry name" value="FUNGAL STAND N-TERMINAL GOODBYE DOMAIN-CONTAINING PROTEIN-RELATED"/>
    <property type="match status" value="1"/>
</dbReference>
<dbReference type="Proteomes" id="UP000800092">
    <property type="component" value="Unassembled WGS sequence"/>
</dbReference>
<evidence type="ECO:0000256" key="2">
    <source>
        <dbReference type="ARBA" id="ARBA00022737"/>
    </source>
</evidence>
<dbReference type="InterPro" id="IPR043145">
    <property type="entry name" value="Znf_ZZ_sf"/>
</dbReference>
<dbReference type="Gene3D" id="3.30.60.90">
    <property type="match status" value="1"/>
</dbReference>